<dbReference type="FunFam" id="3.40.50.300:FF:001354">
    <property type="entry name" value="ATP-binding cassette (ABC) transporter, putative"/>
    <property type="match status" value="1"/>
</dbReference>
<organism evidence="13 14">
    <name type="scientific">Serendipita indica (strain DSM 11827)</name>
    <name type="common">Root endophyte fungus</name>
    <name type="synonym">Piriformospora indica</name>
    <dbReference type="NCBI Taxonomy" id="1109443"/>
    <lineage>
        <taxon>Eukaryota</taxon>
        <taxon>Fungi</taxon>
        <taxon>Dikarya</taxon>
        <taxon>Basidiomycota</taxon>
        <taxon>Agaricomycotina</taxon>
        <taxon>Agaricomycetes</taxon>
        <taxon>Sebacinales</taxon>
        <taxon>Serendipitaceae</taxon>
        <taxon>Serendipita</taxon>
    </lineage>
</organism>
<dbReference type="CDD" id="cd18604">
    <property type="entry name" value="ABC_6TM_VMR1_D2_like"/>
    <property type="match status" value="1"/>
</dbReference>
<dbReference type="PANTHER" id="PTHR24223:SF415">
    <property type="entry name" value="FI20190P1"/>
    <property type="match status" value="1"/>
</dbReference>
<dbReference type="Pfam" id="PF00664">
    <property type="entry name" value="ABC_membrane"/>
    <property type="match status" value="1"/>
</dbReference>
<dbReference type="GO" id="GO:0005524">
    <property type="term" value="F:ATP binding"/>
    <property type="evidence" value="ECO:0007669"/>
    <property type="project" value="UniProtKB-KW"/>
</dbReference>
<comment type="subcellular location">
    <subcellularLocation>
        <location evidence="1">Membrane</location>
    </subcellularLocation>
</comment>
<evidence type="ECO:0000256" key="2">
    <source>
        <dbReference type="ARBA" id="ARBA00022448"/>
    </source>
</evidence>
<dbReference type="PROSITE" id="PS50893">
    <property type="entry name" value="ABC_TRANSPORTER_2"/>
    <property type="match status" value="2"/>
</dbReference>
<dbReference type="PANTHER" id="PTHR24223">
    <property type="entry name" value="ATP-BINDING CASSETTE SUB-FAMILY C"/>
    <property type="match status" value="1"/>
</dbReference>
<dbReference type="GO" id="GO:0140359">
    <property type="term" value="F:ABC-type transporter activity"/>
    <property type="evidence" value="ECO:0007669"/>
    <property type="project" value="InterPro"/>
</dbReference>
<dbReference type="OMA" id="QFLEQTH"/>
<dbReference type="OrthoDB" id="6500128at2759"/>
<dbReference type="InterPro" id="IPR036640">
    <property type="entry name" value="ABC1_TM_sf"/>
</dbReference>
<name>G4TLG5_SERID</name>
<evidence type="ECO:0000256" key="9">
    <source>
        <dbReference type="SAM" id="MobiDB-lite"/>
    </source>
</evidence>
<keyword evidence="7 10" id="KW-1133">Transmembrane helix</keyword>
<evidence type="ECO:0000259" key="11">
    <source>
        <dbReference type="PROSITE" id="PS50893"/>
    </source>
</evidence>
<feature type="domain" description="ABC transmembrane type-1" evidence="12">
    <location>
        <begin position="930"/>
        <end position="1240"/>
    </location>
</feature>
<feature type="transmembrane region" description="Helical" evidence="10">
    <location>
        <begin position="924"/>
        <end position="945"/>
    </location>
</feature>
<evidence type="ECO:0000256" key="8">
    <source>
        <dbReference type="ARBA" id="ARBA00023136"/>
    </source>
</evidence>
<dbReference type="FunFam" id="3.40.50.300:FF:000973">
    <property type="entry name" value="Multidrug resistance-associated protein 4"/>
    <property type="match status" value="1"/>
</dbReference>
<evidence type="ECO:0000256" key="10">
    <source>
        <dbReference type="SAM" id="Phobius"/>
    </source>
</evidence>
<dbReference type="GO" id="GO:0016887">
    <property type="term" value="F:ATP hydrolysis activity"/>
    <property type="evidence" value="ECO:0007669"/>
    <property type="project" value="InterPro"/>
</dbReference>
<evidence type="ECO:0000256" key="6">
    <source>
        <dbReference type="ARBA" id="ARBA00022840"/>
    </source>
</evidence>
<dbReference type="SUPFAM" id="SSF52540">
    <property type="entry name" value="P-loop containing nucleoside triphosphate hydrolases"/>
    <property type="match status" value="2"/>
</dbReference>
<dbReference type="InterPro" id="IPR011527">
    <property type="entry name" value="ABC1_TM_dom"/>
</dbReference>
<reference evidence="13 14" key="1">
    <citation type="journal article" date="2011" name="PLoS Pathog.">
        <title>Endophytic Life Strategies Decoded by Genome and Transcriptome Analyses of the Mutualistic Root Symbiont Piriformospora indica.</title>
        <authorList>
            <person name="Zuccaro A."/>
            <person name="Lahrmann U."/>
            <person name="Guldener U."/>
            <person name="Langen G."/>
            <person name="Pfiffi S."/>
            <person name="Biedenkopf D."/>
            <person name="Wong P."/>
            <person name="Samans B."/>
            <person name="Grimm C."/>
            <person name="Basiewicz M."/>
            <person name="Murat C."/>
            <person name="Martin F."/>
            <person name="Kogel K.H."/>
        </authorList>
    </citation>
    <scope>NUCLEOTIDE SEQUENCE [LARGE SCALE GENOMIC DNA]</scope>
    <source>
        <strain evidence="13 14">DSM 11827</strain>
    </source>
</reference>
<keyword evidence="2" id="KW-0813">Transport</keyword>
<keyword evidence="4" id="KW-0677">Repeat</keyword>
<accession>G4TLG5</accession>
<dbReference type="PROSITE" id="PS00211">
    <property type="entry name" value="ABC_TRANSPORTER_1"/>
    <property type="match status" value="2"/>
</dbReference>
<dbReference type="EMBL" id="CAFZ01000150">
    <property type="protein sequence ID" value="CCA72145.1"/>
    <property type="molecule type" value="Genomic_DNA"/>
</dbReference>
<dbReference type="HOGENOM" id="CLU_000604_27_6_1"/>
<keyword evidence="3 10" id="KW-0812">Transmembrane</keyword>
<dbReference type="InterPro" id="IPR003593">
    <property type="entry name" value="AAA+_ATPase"/>
</dbReference>
<dbReference type="eggNOG" id="KOG0054">
    <property type="taxonomic scope" value="Eukaryota"/>
</dbReference>
<evidence type="ECO:0000256" key="5">
    <source>
        <dbReference type="ARBA" id="ARBA00022741"/>
    </source>
</evidence>
<feature type="transmembrane region" description="Helical" evidence="10">
    <location>
        <begin position="461"/>
        <end position="484"/>
    </location>
</feature>
<evidence type="ECO:0000256" key="7">
    <source>
        <dbReference type="ARBA" id="ARBA00022989"/>
    </source>
</evidence>
<proteinExistence type="predicted"/>
<dbReference type="SMART" id="SM00382">
    <property type="entry name" value="AAA"/>
    <property type="match status" value="2"/>
</dbReference>
<evidence type="ECO:0000256" key="3">
    <source>
        <dbReference type="ARBA" id="ARBA00022692"/>
    </source>
</evidence>
<dbReference type="PROSITE" id="PS50929">
    <property type="entry name" value="ABC_TM1F"/>
    <property type="match status" value="1"/>
</dbReference>
<dbReference type="GO" id="GO:0016020">
    <property type="term" value="C:membrane"/>
    <property type="evidence" value="ECO:0007669"/>
    <property type="project" value="UniProtKB-SubCell"/>
</dbReference>
<dbReference type="InterPro" id="IPR027417">
    <property type="entry name" value="P-loop_NTPase"/>
</dbReference>
<dbReference type="CDD" id="cd18596">
    <property type="entry name" value="ABC_6TM_VMR1_D1_like"/>
    <property type="match status" value="1"/>
</dbReference>
<evidence type="ECO:0000313" key="14">
    <source>
        <dbReference type="Proteomes" id="UP000007148"/>
    </source>
</evidence>
<dbReference type="Proteomes" id="UP000007148">
    <property type="component" value="Unassembled WGS sequence"/>
</dbReference>
<dbReference type="InterPro" id="IPR017871">
    <property type="entry name" value="ABC_transporter-like_CS"/>
</dbReference>
<dbReference type="CDD" id="cd03244">
    <property type="entry name" value="ABCC_MRP_domain2"/>
    <property type="match status" value="1"/>
</dbReference>
<keyword evidence="8 10" id="KW-0472">Membrane</keyword>
<dbReference type="InterPro" id="IPR003439">
    <property type="entry name" value="ABC_transporter-like_ATP-bd"/>
</dbReference>
<evidence type="ECO:0000256" key="1">
    <source>
        <dbReference type="ARBA" id="ARBA00004370"/>
    </source>
</evidence>
<dbReference type="Gene3D" id="1.20.1560.10">
    <property type="entry name" value="ABC transporter type 1, transmembrane domain"/>
    <property type="match status" value="3"/>
</dbReference>
<gene>
    <name evidence="13" type="ORF">PIIN_06080</name>
</gene>
<evidence type="ECO:0000256" key="4">
    <source>
        <dbReference type="ARBA" id="ARBA00022737"/>
    </source>
</evidence>
<evidence type="ECO:0000313" key="13">
    <source>
        <dbReference type="EMBL" id="CCA72145.1"/>
    </source>
</evidence>
<feature type="transmembrane region" description="Helical" evidence="10">
    <location>
        <begin position="1084"/>
        <end position="1113"/>
    </location>
</feature>
<feature type="domain" description="ABC transporter" evidence="11">
    <location>
        <begin position="617"/>
        <end position="848"/>
    </location>
</feature>
<keyword evidence="5" id="KW-0547">Nucleotide-binding</keyword>
<dbReference type="InParanoid" id="G4TLG5"/>
<dbReference type="Gene3D" id="3.40.50.300">
    <property type="entry name" value="P-loop containing nucleotide triphosphate hydrolases"/>
    <property type="match status" value="2"/>
</dbReference>
<feature type="transmembrane region" description="Helical" evidence="10">
    <location>
        <begin position="504"/>
        <end position="523"/>
    </location>
</feature>
<dbReference type="SUPFAM" id="SSF90123">
    <property type="entry name" value="ABC transporter transmembrane region"/>
    <property type="match status" value="2"/>
</dbReference>
<comment type="caution">
    <text evidence="13">The sequence shown here is derived from an EMBL/GenBank/DDBJ whole genome shotgun (WGS) entry which is preliminary data.</text>
</comment>
<dbReference type="Pfam" id="PF00005">
    <property type="entry name" value="ABC_tran"/>
    <property type="match status" value="2"/>
</dbReference>
<feature type="domain" description="ABC transporter" evidence="11">
    <location>
        <begin position="1278"/>
        <end position="1521"/>
    </location>
</feature>
<dbReference type="CDD" id="cd03250">
    <property type="entry name" value="ABCC_MRP_domain1"/>
    <property type="match status" value="1"/>
</dbReference>
<dbReference type="InterPro" id="IPR050173">
    <property type="entry name" value="ABC_transporter_C-like"/>
</dbReference>
<dbReference type="STRING" id="1109443.G4TLG5"/>
<keyword evidence="14" id="KW-1185">Reference proteome</keyword>
<feature type="region of interest" description="Disordered" evidence="9">
    <location>
        <begin position="602"/>
        <end position="624"/>
    </location>
</feature>
<keyword evidence="6" id="KW-0067">ATP-binding</keyword>
<evidence type="ECO:0000259" key="12">
    <source>
        <dbReference type="PROSITE" id="PS50929"/>
    </source>
</evidence>
<sequence length="1536" mass="170486">MKEYDPVHPSVIVSPTWRKWVLVVLSLMAIAELSAEVLGQLLSFADVGVVTEKMKLYGKIVSTACWVYTTMRISFRPLRAAPVGNILFYGIELINRLVNISDGVILRVPFPQLLPLLYQAAIASIALYISGTIPLSPVLPSTTVSSPTELPSSRVSSPEDSVSFWNWVVFSFPSLYYPISMVRRLEMSDVWKLSPRFLHANLFQKYLSSQSTRPRSLIWFLVCANSADIILDITLEMYKAVAGFLPPYALKQLLGILSSTEDDPNAWGSKYVQAHFWALVTFVAHLSFAQCDLAQGWCTRRCYERTRGIIFCTLHYKALRRRVVGGAGPAPKQDSEQKDEKTATIEQERSADLGKVVNLMQGDAYAVAQRFWELSPLFGAPVRIGVALWFLYDLLGPSAFAGVLVILGAYLINWPLIKWNLYITRHSWRIPQTNGMGGRMGAKSREAELAWRVQENICSAILAFIWTWIPSATALASFIAYTLISKRPLTVSVAFTALGVFGQLQSSMTALPGHIFAMFHAYISMQRIDSFLSESEVPDWASSFKRSTTPFFTEHSSERIGYEQATLEWHRADDNLTSGVGSPIEVTPDEDRHLHLDEGQPITAPEIDHPVPTSEPIRGSSSSVVTTPTSVQRFALRDLNIQLPVGKLTLVTGITGSGKTAFLTGLLGEMQLLRGKVHLDKSNHKIAYCAQSPWLEHATIRENIVYGSVMGYDEGRYDAVVMACALEKDLEILPAGDMTEIGEKGVSLSGGQRARIALARAIYSPARTILLDDPLAAVDMHTARHLTQHCFASSLMQGRTVILVTHHVSLCIPLADYLVEISSGRIVKQGRVEDLRKSGELDEVLSQDTSQEAGSVLEQASNNLNEADVILESSGSATPTANESPKSKPKWRLSTAEAGKLVDEEARAEGRVSWRTYKTYIKAAGYWSWALTFALMLLIRGINILNQFYLSKWGEAYNRRVNNSSFSPMLVQKSHTFQPVKISTMPIIDDLPPPDQNVRPWLFIYFCISLVGAFTVLGYISLGYYASLQASRLLFQRMLTRLSRAPSRFFDVTPIGRILNRFVADIGAVDGAVNNSARSALGGALSFISSFSVIVFVVPAFAPVAIFIAWLYIRLAPPYIRTSRDLRRLESISLSPAFAGFDELLHGLVHVRAFGVEQRYQDRFYSRVDTFQAFDHSYWLVAFWLRWRYDCLGSVVVYLTTLFALGAKVSTGFAAVVILNAGAFAEASRQLVKVLAQVELDFNSIERIGEYLEVHQEAPAIIEKARPPAYWPSSTSGIVVEDLWIRYSPTSPDVIRGLSFQIAPGEKIGVVGRTGSGKTTLCAAFLRVIEAHRGKIIIDGIDISKIGLEDLRTKLTIVSQDVALFEGSVRSNLDPFEEHSDQECWDVLRRCHLVEDADQANSTTRRRAVFASLDAPISISGGSLSAGQRQLVALARAMLRRSQVVLTDEATSAIDLELDDQIQQTIREEMGSATVITIAHRLRTVIEYDRILVLDHGEIVEFDSPATLLRNPDGAFSRLCRGSADWEVLKQLVKGT</sequence>
<protein>
    <submittedName>
        <fullName evidence="13">Related to multidrug resistance protein</fullName>
    </submittedName>
</protein>
<feature type="transmembrane region" description="Helical" evidence="10">
    <location>
        <begin position="1002"/>
        <end position="1028"/>
    </location>
</feature>
<feature type="transmembrane region" description="Helical" evidence="10">
    <location>
        <begin position="398"/>
        <end position="417"/>
    </location>
</feature>